<proteinExistence type="inferred from homology"/>
<dbReference type="SMART" id="SM00460">
    <property type="entry name" value="TGc"/>
    <property type="match status" value="1"/>
</dbReference>
<comment type="similarity">
    <text evidence="1">Belongs to the transglutaminase-like superfamily. PNGase family.</text>
</comment>
<keyword evidence="3" id="KW-0862">Zinc</keyword>
<dbReference type="GO" id="GO:0042793">
    <property type="term" value="P:plastid transcription"/>
    <property type="evidence" value="ECO:0000318"/>
    <property type="project" value="GO_Central"/>
</dbReference>
<dbReference type="Gene3D" id="2.20.25.10">
    <property type="match status" value="1"/>
</dbReference>
<dbReference type="STRING" id="13333.U5CY67"/>
<evidence type="ECO:0000259" key="5">
    <source>
        <dbReference type="PROSITE" id="PS50280"/>
    </source>
</evidence>
<name>U5CY67_AMBTC</name>
<dbReference type="SUPFAM" id="SSF82199">
    <property type="entry name" value="SET domain"/>
    <property type="match status" value="1"/>
</dbReference>
<dbReference type="PANTHER" id="PTHR12143">
    <property type="entry name" value="PEPTIDE N-GLYCANASE PNGASE -RELATED"/>
    <property type="match status" value="1"/>
</dbReference>
<dbReference type="GO" id="GO:0046872">
    <property type="term" value="F:metal ion binding"/>
    <property type="evidence" value="ECO:0007669"/>
    <property type="project" value="UniProtKB-KW"/>
</dbReference>
<dbReference type="Gene3D" id="3.10.620.30">
    <property type="match status" value="1"/>
</dbReference>
<dbReference type="HOGENOM" id="CLU_284903_0_0_1"/>
<dbReference type="Gene3D" id="3.90.1410.10">
    <property type="entry name" value="set domain protein methyltransferase, domain 1"/>
    <property type="match status" value="1"/>
</dbReference>
<protein>
    <recommendedName>
        <fullName evidence="5">SET domain-containing protein</fullName>
    </recommendedName>
</protein>
<dbReference type="EMBL" id="KI392518">
    <property type="protein sequence ID" value="ERN14925.1"/>
    <property type="molecule type" value="Genomic_DNA"/>
</dbReference>
<dbReference type="AlphaFoldDB" id="U5CY67"/>
<dbReference type="eggNOG" id="KOG0909">
    <property type="taxonomic scope" value="Eukaryota"/>
</dbReference>
<dbReference type="Pfam" id="PF00856">
    <property type="entry name" value="SET"/>
    <property type="match status" value="1"/>
</dbReference>
<dbReference type="InterPro" id="IPR002931">
    <property type="entry name" value="Transglutaminase-like"/>
</dbReference>
<dbReference type="FunFam" id="3.90.1410.10:FF:000010">
    <property type="entry name" value="Protein PLASTID TRANSCRIPTIONALLY ACTIVE 14"/>
    <property type="match status" value="1"/>
</dbReference>
<dbReference type="PROSITE" id="PS50280">
    <property type="entry name" value="SET"/>
    <property type="match status" value="1"/>
</dbReference>
<feature type="region of interest" description="Disordered" evidence="4">
    <location>
        <begin position="378"/>
        <end position="399"/>
    </location>
</feature>
<dbReference type="Proteomes" id="UP000017836">
    <property type="component" value="Unassembled WGS sequence"/>
</dbReference>
<dbReference type="InterPro" id="IPR038765">
    <property type="entry name" value="Papain-like_cys_pep_sf"/>
</dbReference>
<dbReference type="InterPro" id="IPR001214">
    <property type="entry name" value="SET_dom"/>
</dbReference>
<dbReference type="InterPro" id="IPR046341">
    <property type="entry name" value="SET_dom_sf"/>
</dbReference>
<dbReference type="Pfam" id="PF01841">
    <property type="entry name" value="Transglut_core"/>
    <property type="match status" value="1"/>
</dbReference>
<evidence type="ECO:0000256" key="1">
    <source>
        <dbReference type="ARBA" id="ARBA00009390"/>
    </source>
</evidence>
<sequence length="1089" mass="124567">MATQKFLVRHKDSTYEVDYNAETGLEVLRCQLYSLTLVPPKSQNIYRKDNFPVKDDSDLLADSGSSVEELRVVSMEEDVASASTMETSDKELARLLQEYYASPGKKEFEKRIQSHIRGVLMYEDAVLQEEARKTVPVDELEEKALISLAKEGNFIPSKAEQDHAFLLQLLFWFKKSFRWVNSPPCDACGRETSFINRGTASASELEYGASNVELFGCNSCSRITRFPRYNDPRKLLETRRGRCGEWANCFTLYCRAFGFKSRLILDFSDHVWTECFSDCIGRWMHLDPCEGVYDNPLLYEKGWKKKLSYIIGIAKDGVCDVTKRYTRKWPEVLSRRVLTSEDDVSAVLADITRECRRGLSSQECAILGDCDKKAAEELGKGHDSNDDDSIALPGRQSGDKEWRLARSEIGPEENSSLSCFSCPIRTCIDDHVKSIYNALFLLLCSFAHERVSREKTLENIQMLKSLLVDLRNSPFRRRRALVNPWFLFFTESKMLSSVDGFLSALSLKKDLEGDGSLSVCLSGNPIKVSMALPVALDALDELMYNLENVKRFGMEPLSLPVVKFNRLCSGSVQASGEELPVGIVTSAFDGLRLSKWEEPNGARGAWIVYKLLDGEMQELVAYELMSADDAPERDPKDWIVEGSDDGGCTWVVLDTQHSQFFDSRFMRKTYRVELERRMSNAFRWVTPLEPLSLNVNLEFCIIDLHLFCKHTKMQRLPWPTIRLHGGFSVMSDSYVAGSPAIDCLESNILGARNSVLANPILQYECFCRLTTCHTFFLLPKQADPDFYKIGYVRHVRAYGVEFKEGPDGFGVFASRDVEPTRRARVIMEIPLELMLTISQKIPWMFFPDIVPIGHPIFDIINSANHETDWDLRLACLLLFAFDCEDNFWQLYGDFLPSDNECTSLLLAEEDELSELQDQSLAVTMKEQQQRILEFWEKNWHSGVPLKIKRLADDFERFLWAVGIAQSRCINLRMRIGALVQDANMLIPYADMLNHSFQPNCLLHWRFKDRMLEVMINAGQHIRKGDEMTINYMHGKKNNMFMQRYGFSSPTNPWDSIQFSGNSKIHLDSFLSAFNIAGLPDEFYHNSEDT</sequence>
<dbReference type="CDD" id="cd10527">
    <property type="entry name" value="SET_LSMT"/>
    <property type="match status" value="1"/>
</dbReference>
<gene>
    <name evidence="6" type="ORF">AMTR_s00032p00190520</name>
</gene>
<keyword evidence="7" id="KW-1185">Reference proteome</keyword>
<dbReference type="SUPFAM" id="SSF54001">
    <property type="entry name" value="Cysteine proteinases"/>
    <property type="match status" value="1"/>
</dbReference>
<reference evidence="7" key="1">
    <citation type="journal article" date="2013" name="Science">
        <title>The Amborella genome and the evolution of flowering plants.</title>
        <authorList>
            <consortium name="Amborella Genome Project"/>
        </authorList>
    </citation>
    <scope>NUCLEOTIDE SEQUENCE [LARGE SCALE GENOMIC DNA]</scope>
</reference>
<feature type="domain" description="SET" evidence="5">
    <location>
        <begin position="798"/>
        <end position="1032"/>
    </location>
</feature>
<dbReference type="GO" id="GO:0016279">
    <property type="term" value="F:protein-lysine N-methyltransferase activity"/>
    <property type="evidence" value="ECO:0000318"/>
    <property type="project" value="GO_Central"/>
</dbReference>
<keyword evidence="2" id="KW-0479">Metal-binding</keyword>
<evidence type="ECO:0000313" key="7">
    <source>
        <dbReference type="Proteomes" id="UP000017836"/>
    </source>
</evidence>
<dbReference type="PANTHER" id="PTHR12143:SF19">
    <property type="entry name" value="PEPTIDE-N(4)-(N-ACETYL-BETA-GLUCOSAMINYL)ASPARAGINE AMIDASE"/>
    <property type="match status" value="1"/>
</dbReference>
<dbReference type="GO" id="GO:0009658">
    <property type="term" value="P:chloroplast organization"/>
    <property type="evidence" value="ECO:0000318"/>
    <property type="project" value="GO_Central"/>
</dbReference>
<evidence type="ECO:0000256" key="2">
    <source>
        <dbReference type="ARBA" id="ARBA00022723"/>
    </source>
</evidence>
<dbReference type="Gene3D" id="2.60.120.260">
    <property type="entry name" value="Galactose-binding domain-like"/>
    <property type="match status" value="1"/>
</dbReference>
<evidence type="ECO:0000256" key="3">
    <source>
        <dbReference type="ARBA" id="ARBA00022833"/>
    </source>
</evidence>
<dbReference type="GO" id="GO:0009534">
    <property type="term" value="C:chloroplast thylakoid"/>
    <property type="evidence" value="ECO:0000318"/>
    <property type="project" value="GO_Central"/>
</dbReference>
<dbReference type="GO" id="GO:0010027">
    <property type="term" value="P:thylakoid membrane organization"/>
    <property type="evidence" value="ECO:0000318"/>
    <property type="project" value="GO_Central"/>
</dbReference>
<dbReference type="GO" id="GO:0000427">
    <property type="term" value="C:plastid-encoded plastid RNA polymerase complex"/>
    <property type="evidence" value="ECO:0000318"/>
    <property type="project" value="GO_Central"/>
</dbReference>
<dbReference type="InterPro" id="IPR050883">
    <property type="entry name" value="PNGase"/>
</dbReference>
<accession>U5CY67</accession>
<dbReference type="Gramene" id="ERN14925">
    <property type="protein sequence ID" value="ERN14925"/>
    <property type="gene ID" value="AMTR_s00032p00190520"/>
</dbReference>
<evidence type="ECO:0000256" key="4">
    <source>
        <dbReference type="SAM" id="MobiDB-lite"/>
    </source>
</evidence>
<organism evidence="6 7">
    <name type="scientific">Amborella trichopoda</name>
    <dbReference type="NCBI Taxonomy" id="13333"/>
    <lineage>
        <taxon>Eukaryota</taxon>
        <taxon>Viridiplantae</taxon>
        <taxon>Streptophyta</taxon>
        <taxon>Embryophyta</taxon>
        <taxon>Tracheophyta</taxon>
        <taxon>Spermatophyta</taxon>
        <taxon>Magnoliopsida</taxon>
        <taxon>Amborellales</taxon>
        <taxon>Amborellaceae</taxon>
        <taxon>Amborella</taxon>
    </lineage>
</organism>
<evidence type="ECO:0000313" key="6">
    <source>
        <dbReference type="EMBL" id="ERN14925.1"/>
    </source>
</evidence>